<dbReference type="InterPro" id="IPR050570">
    <property type="entry name" value="Cell_wall_metabolism_enzyme"/>
</dbReference>
<dbReference type="PROSITE" id="PS51782">
    <property type="entry name" value="LYSM"/>
    <property type="match status" value="1"/>
</dbReference>
<feature type="domain" description="G5" evidence="2">
    <location>
        <begin position="255"/>
        <end position="335"/>
    </location>
</feature>
<dbReference type="Gene3D" id="2.20.230.10">
    <property type="entry name" value="Resuscitation-promoting factor rpfb"/>
    <property type="match status" value="1"/>
</dbReference>
<dbReference type="SUPFAM" id="SSF51261">
    <property type="entry name" value="Duplicated hybrid motif"/>
    <property type="match status" value="1"/>
</dbReference>
<feature type="domain" description="LysM" evidence="3">
    <location>
        <begin position="203"/>
        <end position="248"/>
    </location>
</feature>
<reference evidence="4 5" key="1">
    <citation type="submission" date="2013-12" db="EMBL/GenBank/DDBJ databases">
        <authorList>
            <consortium name="DOE Joint Genome Institute"/>
            <person name="Smidt H."/>
            <person name="Huntemann M."/>
            <person name="Han J."/>
            <person name="Chen A."/>
            <person name="Kyrpides N."/>
            <person name="Mavromatis K."/>
            <person name="Markowitz V."/>
            <person name="Palaniappan K."/>
            <person name="Ivanova N."/>
            <person name="Schaumberg A."/>
            <person name="Pati A."/>
            <person name="Liolios K."/>
            <person name="Nordberg H.P."/>
            <person name="Cantor M.N."/>
            <person name="Hua S.X."/>
            <person name="Woyke T."/>
        </authorList>
    </citation>
    <scope>NUCLEOTIDE SEQUENCE [LARGE SCALE GENOMIC DNA]</scope>
    <source>
        <strain evidence="5">DSM 15288</strain>
    </source>
</reference>
<protein>
    <submittedName>
        <fullName evidence="4">Metalloendopeptidase</fullName>
    </submittedName>
</protein>
<dbReference type="CDD" id="cd12797">
    <property type="entry name" value="M23_peptidase"/>
    <property type="match status" value="1"/>
</dbReference>
<dbReference type="PANTHER" id="PTHR21666">
    <property type="entry name" value="PEPTIDASE-RELATED"/>
    <property type="match status" value="1"/>
</dbReference>
<dbReference type="eggNOG" id="COG0739">
    <property type="taxonomic scope" value="Bacteria"/>
</dbReference>
<dbReference type="SMART" id="SM01208">
    <property type="entry name" value="G5"/>
    <property type="match status" value="1"/>
</dbReference>
<dbReference type="InterPro" id="IPR011055">
    <property type="entry name" value="Dup_hybrid_motif"/>
</dbReference>
<dbReference type="PROSITE" id="PS51109">
    <property type="entry name" value="G5"/>
    <property type="match status" value="1"/>
</dbReference>
<dbReference type="InterPro" id="IPR011098">
    <property type="entry name" value="G5_dom"/>
</dbReference>
<dbReference type="Gene3D" id="2.70.70.10">
    <property type="entry name" value="Glucose Permease (Domain IIA)"/>
    <property type="match status" value="1"/>
</dbReference>
<dbReference type="PANTHER" id="PTHR21666:SF289">
    <property type="entry name" value="L-ALA--D-GLU ENDOPEPTIDASE"/>
    <property type="match status" value="1"/>
</dbReference>
<dbReference type="GO" id="GO:0004222">
    <property type="term" value="F:metalloendopeptidase activity"/>
    <property type="evidence" value="ECO:0007669"/>
    <property type="project" value="TreeGrafter"/>
</dbReference>
<dbReference type="Gene3D" id="3.10.350.10">
    <property type="entry name" value="LysM domain"/>
    <property type="match status" value="1"/>
</dbReference>
<organism evidence="4 5">
    <name type="scientific">Desulfitobacterium metallireducens DSM 15288</name>
    <dbReference type="NCBI Taxonomy" id="871968"/>
    <lineage>
        <taxon>Bacteria</taxon>
        <taxon>Bacillati</taxon>
        <taxon>Bacillota</taxon>
        <taxon>Clostridia</taxon>
        <taxon>Eubacteriales</taxon>
        <taxon>Desulfitobacteriaceae</taxon>
        <taxon>Desulfitobacterium</taxon>
    </lineage>
</organism>
<dbReference type="eggNOG" id="COG3583">
    <property type="taxonomic scope" value="Bacteria"/>
</dbReference>
<dbReference type="RefSeq" id="WP_006715142.1">
    <property type="nucleotide sequence ID" value="NZ_CP007032.1"/>
</dbReference>
<dbReference type="InterPro" id="IPR018392">
    <property type="entry name" value="LysM"/>
</dbReference>
<dbReference type="InterPro" id="IPR036779">
    <property type="entry name" value="LysM_dom_sf"/>
</dbReference>
<dbReference type="OrthoDB" id="9814460at2"/>
<dbReference type="STRING" id="871968.DESME_04220"/>
<dbReference type="Pfam" id="PF01476">
    <property type="entry name" value="LysM"/>
    <property type="match status" value="1"/>
</dbReference>
<evidence type="ECO:0000259" key="3">
    <source>
        <dbReference type="PROSITE" id="PS51782"/>
    </source>
</evidence>
<proteinExistence type="predicted"/>
<dbReference type="Pfam" id="PF01551">
    <property type="entry name" value="Peptidase_M23"/>
    <property type="match status" value="1"/>
</dbReference>
<accession>W0EA07</accession>
<keyword evidence="1" id="KW-0732">Signal</keyword>
<dbReference type="SMART" id="SM00257">
    <property type="entry name" value="LysM"/>
    <property type="match status" value="1"/>
</dbReference>
<dbReference type="InterPro" id="IPR016047">
    <property type="entry name" value="M23ase_b-sheet_dom"/>
</dbReference>
<dbReference type="HOGENOM" id="CLU_027710_2_1_9"/>
<evidence type="ECO:0000313" key="5">
    <source>
        <dbReference type="Proteomes" id="UP000010847"/>
    </source>
</evidence>
<dbReference type="KEGG" id="dmt:DESME_04220"/>
<dbReference type="SUPFAM" id="SSF54106">
    <property type="entry name" value="LysM domain"/>
    <property type="match status" value="1"/>
</dbReference>
<keyword evidence="5" id="KW-1185">Reference proteome</keyword>
<dbReference type="Pfam" id="PF07501">
    <property type="entry name" value="G5"/>
    <property type="match status" value="1"/>
</dbReference>
<evidence type="ECO:0000259" key="2">
    <source>
        <dbReference type="PROSITE" id="PS51109"/>
    </source>
</evidence>
<gene>
    <name evidence="4" type="ORF">DESME_04220</name>
</gene>
<name>W0EA07_9FIRM</name>
<dbReference type="AlphaFoldDB" id="W0EA07"/>
<dbReference type="Proteomes" id="UP000010847">
    <property type="component" value="Chromosome"/>
</dbReference>
<dbReference type="CDD" id="cd00118">
    <property type="entry name" value="LysM"/>
    <property type="match status" value="1"/>
</dbReference>
<dbReference type="EMBL" id="CP007032">
    <property type="protein sequence ID" value="AHF06358.1"/>
    <property type="molecule type" value="Genomic_DNA"/>
</dbReference>
<evidence type="ECO:0000256" key="1">
    <source>
        <dbReference type="ARBA" id="ARBA00022729"/>
    </source>
</evidence>
<evidence type="ECO:0000313" key="4">
    <source>
        <dbReference type="EMBL" id="AHF06358.1"/>
    </source>
</evidence>
<sequence>MKKFSLSLFLKNKPWLHSKEWWKSPKVIVGTLTVFLFLGSGGYYLASSSSAAYLVINGEQVGIVVNEKSGQDLIQSVLEEKGASLGVIAKTHDKIVFEPARINKDEFQPVTEEEIQAKLSTYIEAGAITIADQPTFVLPTLEEAQKLLQSYQDSFNKPSDSNQITEVSFEENVGTQIVEVSPDKVLTPEQVLEKLKQGNIQKIEYTVQSNDSWWLIARKNNMLTMEVLAANPGTTLDTKIKLGQKINLEKVTPYLTVVSTGTRTDQETLPFDVVSKTDSSLSSGQTKIAQAGSDGQKDVTYTYVQKNDKIVSKSIVDEKVTKEPVDQVVAKGPQKTVYVASASRGSGRVSGLGWPLNSHINSYYGYRSGSMHTGIDLAGHLGDPFVAAASGKVVSAGWGGSYGNMIVIDHGNGVSTRYAHSSKLLVSVGESVTKGQTIGLVGSTGNSTGPHLHFEVMINGDTVNPLNNL</sequence>